<dbReference type="SMART" id="SM00862">
    <property type="entry name" value="Trans_reg_C"/>
    <property type="match status" value="1"/>
</dbReference>
<dbReference type="Proteomes" id="UP000191153">
    <property type="component" value="Unassembled WGS sequence"/>
</dbReference>
<evidence type="ECO:0000313" key="10">
    <source>
        <dbReference type="EMBL" id="SJZ89849.1"/>
    </source>
</evidence>
<reference evidence="10 11" key="1">
    <citation type="submission" date="2017-02" db="EMBL/GenBank/DDBJ databases">
        <authorList>
            <person name="Peterson S.W."/>
        </authorList>
    </citation>
    <scope>NUCLEOTIDE SEQUENCE [LARGE SCALE GENOMIC DNA]</scope>
    <source>
        <strain evidence="10 11">ATCC 700028</strain>
    </source>
</reference>
<evidence type="ECO:0000256" key="4">
    <source>
        <dbReference type="ARBA" id="ARBA00023125"/>
    </source>
</evidence>
<evidence type="ECO:0000259" key="9">
    <source>
        <dbReference type="PROSITE" id="PS51755"/>
    </source>
</evidence>
<dbReference type="PANTHER" id="PTHR48111">
    <property type="entry name" value="REGULATOR OF RPOS"/>
    <property type="match status" value="1"/>
</dbReference>
<dbReference type="GO" id="GO:0032993">
    <property type="term" value="C:protein-DNA complex"/>
    <property type="evidence" value="ECO:0007669"/>
    <property type="project" value="TreeGrafter"/>
</dbReference>
<dbReference type="EMBL" id="FUWX01000014">
    <property type="protein sequence ID" value="SJZ89849.1"/>
    <property type="molecule type" value="Genomic_DNA"/>
</dbReference>
<dbReference type="Gene3D" id="3.40.50.2300">
    <property type="match status" value="1"/>
</dbReference>
<organism evidence="10 11">
    <name type="scientific">Cetobacterium ceti</name>
    <dbReference type="NCBI Taxonomy" id="180163"/>
    <lineage>
        <taxon>Bacteria</taxon>
        <taxon>Fusobacteriati</taxon>
        <taxon>Fusobacteriota</taxon>
        <taxon>Fusobacteriia</taxon>
        <taxon>Fusobacteriales</taxon>
        <taxon>Fusobacteriaceae</taxon>
        <taxon>Cetobacterium</taxon>
    </lineage>
</organism>
<keyword evidence="2" id="KW-0902">Two-component regulatory system</keyword>
<dbReference type="InterPro" id="IPR016032">
    <property type="entry name" value="Sig_transdc_resp-reg_C-effctor"/>
</dbReference>
<dbReference type="GO" id="GO:0000976">
    <property type="term" value="F:transcription cis-regulatory region binding"/>
    <property type="evidence" value="ECO:0007669"/>
    <property type="project" value="TreeGrafter"/>
</dbReference>
<dbReference type="SUPFAM" id="SSF52172">
    <property type="entry name" value="CheY-like"/>
    <property type="match status" value="1"/>
</dbReference>
<dbReference type="PROSITE" id="PS50110">
    <property type="entry name" value="RESPONSE_REGULATORY"/>
    <property type="match status" value="1"/>
</dbReference>
<evidence type="ECO:0000259" key="8">
    <source>
        <dbReference type="PROSITE" id="PS50110"/>
    </source>
</evidence>
<keyword evidence="4 7" id="KW-0238">DNA-binding</keyword>
<dbReference type="PANTHER" id="PTHR48111:SF21">
    <property type="entry name" value="DNA-BINDING DUAL MASTER TRANSCRIPTIONAL REGULATOR RPAA"/>
    <property type="match status" value="1"/>
</dbReference>
<dbReference type="Gene3D" id="1.10.10.10">
    <property type="entry name" value="Winged helix-like DNA-binding domain superfamily/Winged helix DNA-binding domain"/>
    <property type="match status" value="1"/>
</dbReference>
<dbReference type="CDD" id="cd00383">
    <property type="entry name" value="trans_reg_C"/>
    <property type="match status" value="1"/>
</dbReference>
<dbReference type="SUPFAM" id="SSF46894">
    <property type="entry name" value="C-terminal effector domain of the bipartite response regulators"/>
    <property type="match status" value="1"/>
</dbReference>
<dbReference type="RefSeq" id="WP_078694345.1">
    <property type="nucleotide sequence ID" value="NZ_FUWX01000014.1"/>
</dbReference>
<dbReference type="InterPro" id="IPR039420">
    <property type="entry name" value="WalR-like"/>
</dbReference>
<feature type="domain" description="OmpR/PhoB-type" evidence="9">
    <location>
        <begin position="119"/>
        <end position="215"/>
    </location>
</feature>
<evidence type="ECO:0000256" key="7">
    <source>
        <dbReference type="PROSITE-ProRule" id="PRU01091"/>
    </source>
</evidence>
<keyword evidence="11" id="KW-1185">Reference proteome</keyword>
<gene>
    <name evidence="10" type="ORF">SAMN02745174_01879</name>
</gene>
<protein>
    <submittedName>
        <fullName evidence="10">DNA-binding response regulator, OmpR family, contains REC and winged-helix (WHTH) domain</fullName>
    </submittedName>
</protein>
<dbReference type="InterPro" id="IPR011006">
    <property type="entry name" value="CheY-like_superfamily"/>
</dbReference>
<dbReference type="AlphaFoldDB" id="A0A1T4PEE4"/>
<feature type="DNA-binding region" description="OmpR/PhoB-type" evidence="7">
    <location>
        <begin position="119"/>
        <end position="215"/>
    </location>
</feature>
<keyword evidence="3" id="KW-0805">Transcription regulation</keyword>
<dbReference type="GO" id="GO:0005829">
    <property type="term" value="C:cytosol"/>
    <property type="evidence" value="ECO:0007669"/>
    <property type="project" value="TreeGrafter"/>
</dbReference>
<dbReference type="OrthoDB" id="86474at2"/>
<evidence type="ECO:0000256" key="6">
    <source>
        <dbReference type="PROSITE-ProRule" id="PRU00169"/>
    </source>
</evidence>
<evidence type="ECO:0000256" key="2">
    <source>
        <dbReference type="ARBA" id="ARBA00023012"/>
    </source>
</evidence>
<dbReference type="InterPro" id="IPR001789">
    <property type="entry name" value="Sig_transdc_resp-reg_receiver"/>
</dbReference>
<dbReference type="PROSITE" id="PS51755">
    <property type="entry name" value="OMPR_PHOB"/>
    <property type="match status" value="1"/>
</dbReference>
<evidence type="ECO:0000256" key="1">
    <source>
        <dbReference type="ARBA" id="ARBA00022553"/>
    </source>
</evidence>
<evidence type="ECO:0000256" key="5">
    <source>
        <dbReference type="ARBA" id="ARBA00023163"/>
    </source>
</evidence>
<dbReference type="Pfam" id="PF00072">
    <property type="entry name" value="Response_reg"/>
    <property type="match status" value="1"/>
</dbReference>
<dbReference type="Pfam" id="PF00486">
    <property type="entry name" value="Trans_reg_C"/>
    <property type="match status" value="1"/>
</dbReference>
<feature type="domain" description="Response regulatory" evidence="8">
    <location>
        <begin position="1"/>
        <end position="115"/>
    </location>
</feature>
<sequence length="215" mass="24946">MILLVEDTESIRKLVKLFLKDENIEIHEAQDGIEALKYLENGNKYELLLVDIMMPNLNGLELTKEIRNFSEVPIIFLTALSDEKSQIMAYSAGADGYLTKPFSKDLLKSVIKRYLNKKKDKKQFEGLEILEDSRKILIDGEEISLAAKERELLFYLIENIAIAKSREQILNGVWGYDYFGNDRVVDNHIKKLRIKLGKYSKFIKTVKLIGYMFEE</sequence>
<keyword evidence="1 6" id="KW-0597">Phosphoprotein</keyword>
<keyword evidence="5" id="KW-0804">Transcription</keyword>
<dbReference type="GO" id="GO:0000156">
    <property type="term" value="F:phosphorelay response regulator activity"/>
    <property type="evidence" value="ECO:0007669"/>
    <property type="project" value="TreeGrafter"/>
</dbReference>
<dbReference type="STRING" id="180163.SAMN02745174_01879"/>
<dbReference type="InterPro" id="IPR001867">
    <property type="entry name" value="OmpR/PhoB-type_DNA-bd"/>
</dbReference>
<dbReference type="InterPro" id="IPR036388">
    <property type="entry name" value="WH-like_DNA-bd_sf"/>
</dbReference>
<name>A0A1T4PEE4_9FUSO</name>
<accession>A0A1T4PEE4</accession>
<dbReference type="SMART" id="SM00448">
    <property type="entry name" value="REC"/>
    <property type="match status" value="1"/>
</dbReference>
<evidence type="ECO:0000256" key="3">
    <source>
        <dbReference type="ARBA" id="ARBA00023015"/>
    </source>
</evidence>
<proteinExistence type="predicted"/>
<dbReference type="GO" id="GO:0006355">
    <property type="term" value="P:regulation of DNA-templated transcription"/>
    <property type="evidence" value="ECO:0007669"/>
    <property type="project" value="InterPro"/>
</dbReference>
<dbReference type="CDD" id="cd17574">
    <property type="entry name" value="REC_OmpR"/>
    <property type="match status" value="1"/>
</dbReference>
<evidence type="ECO:0000313" key="11">
    <source>
        <dbReference type="Proteomes" id="UP000191153"/>
    </source>
</evidence>
<feature type="modified residue" description="4-aspartylphosphate" evidence="6">
    <location>
        <position position="51"/>
    </location>
</feature>